<protein>
    <submittedName>
        <fullName evidence="1">Uncharacterized protein</fullName>
    </submittedName>
</protein>
<proteinExistence type="predicted"/>
<sequence>MWRCIFATLIINKILIFPSVSAETRAFVSRENCRVLTEYIPSDDVTYKAGVDVRGKAVKPADLSPAMDLNLKDKISFQLILDVAKENRLGDRPIEQFANHPGLEGHVPLGQIAIKDGKVTLDGKPLGAQKQQLLNEFCLKSRKFP</sequence>
<gene>
    <name evidence="1" type="ORF">MNBD_ALPHA02-203</name>
</gene>
<accession>A0A3B0RHE8</accession>
<evidence type="ECO:0000313" key="1">
    <source>
        <dbReference type="EMBL" id="VAV91171.1"/>
    </source>
</evidence>
<dbReference type="EMBL" id="UOED01000065">
    <property type="protein sequence ID" value="VAV91171.1"/>
    <property type="molecule type" value="Genomic_DNA"/>
</dbReference>
<reference evidence="1" key="1">
    <citation type="submission" date="2018-06" db="EMBL/GenBank/DDBJ databases">
        <authorList>
            <person name="Zhirakovskaya E."/>
        </authorList>
    </citation>
    <scope>NUCLEOTIDE SEQUENCE</scope>
</reference>
<organism evidence="1">
    <name type="scientific">hydrothermal vent metagenome</name>
    <dbReference type="NCBI Taxonomy" id="652676"/>
    <lineage>
        <taxon>unclassified sequences</taxon>
        <taxon>metagenomes</taxon>
        <taxon>ecological metagenomes</taxon>
    </lineage>
</organism>
<name>A0A3B0RHE8_9ZZZZ</name>
<dbReference type="AlphaFoldDB" id="A0A3B0RHE8"/>